<protein>
    <submittedName>
        <fullName evidence="1">Uncharacterized protein</fullName>
    </submittedName>
</protein>
<reference evidence="1" key="1">
    <citation type="submission" date="2019-10" db="EMBL/GenBank/DDBJ databases">
        <authorList>
            <consortium name="DOE Joint Genome Institute"/>
            <person name="Kuo A."/>
            <person name="Miyauchi S."/>
            <person name="Kiss E."/>
            <person name="Drula E."/>
            <person name="Kohler A."/>
            <person name="Sanchez-Garcia M."/>
            <person name="Andreopoulos B."/>
            <person name="Barry K.W."/>
            <person name="Bonito G."/>
            <person name="Buee M."/>
            <person name="Carver A."/>
            <person name="Chen C."/>
            <person name="Cichocki N."/>
            <person name="Clum A."/>
            <person name="Culley D."/>
            <person name="Crous P.W."/>
            <person name="Fauchery L."/>
            <person name="Girlanda M."/>
            <person name="Hayes R."/>
            <person name="Keri Z."/>
            <person name="LaButti K."/>
            <person name="Lipzen A."/>
            <person name="Lombard V."/>
            <person name="Magnuson J."/>
            <person name="Maillard F."/>
            <person name="Morin E."/>
            <person name="Murat C."/>
            <person name="Nolan M."/>
            <person name="Ohm R."/>
            <person name="Pangilinan J."/>
            <person name="Pereira M."/>
            <person name="Perotto S."/>
            <person name="Peter M."/>
            <person name="Riley R."/>
            <person name="Sitrit Y."/>
            <person name="Stielow B."/>
            <person name="Szollosi G."/>
            <person name="Zifcakova L."/>
            <person name="Stursova M."/>
            <person name="Spatafora J.W."/>
            <person name="Tedersoo L."/>
            <person name="Vaario L.-M."/>
            <person name="Yamada A."/>
            <person name="Yan M."/>
            <person name="Wang P."/>
            <person name="Xu J."/>
            <person name="Bruns T."/>
            <person name="Baldrian P."/>
            <person name="Vilgalys R."/>
            <person name="Henrissat B."/>
            <person name="Grigoriev I.V."/>
            <person name="Hibbett D."/>
            <person name="Nagy L.G."/>
            <person name="Martin F.M."/>
        </authorList>
    </citation>
    <scope>NUCLEOTIDE SEQUENCE</scope>
    <source>
        <strain evidence="1">BED1</strain>
    </source>
</reference>
<dbReference type="EMBL" id="WHUW01000089">
    <property type="protein sequence ID" value="KAF8426122.1"/>
    <property type="molecule type" value="Genomic_DNA"/>
</dbReference>
<evidence type="ECO:0000313" key="2">
    <source>
        <dbReference type="Proteomes" id="UP001194468"/>
    </source>
</evidence>
<name>A0AAD4G8K7_BOLED</name>
<comment type="caution">
    <text evidence="1">The sequence shown here is derived from an EMBL/GenBank/DDBJ whole genome shotgun (WGS) entry which is preliminary data.</text>
</comment>
<gene>
    <name evidence="1" type="ORF">L210DRAFT_3509160</name>
</gene>
<proteinExistence type="predicted"/>
<keyword evidence="2" id="KW-1185">Reference proteome</keyword>
<dbReference type="Proteomes" id="UP001194468">
    <property type="component" value="Unassembled WGS sequence"/>
</dbReference>
<accession>A0AAD4G8K7</accession>
<reference evidence="1" key="2">
    <citation type="journal article" date="2020" name="Nat. Commun.">
        <title>Large-scale genome sequencing of mycorrhizal fungi provides insights into the early evolution of symbiotic traits.</title>
        <authorList>
            <person name="Miyauchi S."/>
            <person name="Kiss E."/>
            <person name="Kuo A."/>
            <person name="Drula E."/>
            <person name="Kohler A."/>
            <person name="Sanchez-Garcia M."/>
            <person name="Morin E."/>
            <person name="Andreopoulos B."/>
            <person name="Barry K.W."/>
            <person name="Bonito G."/>
            <person name="Buee M."/>
            <person name="Carver A."/>
            <person name="Chen C."/>
            <person name="Cichocki N."/>
            <person name="Clum A."/>
            <person name="Culley D."/>
            <person name="Crous P.W."/>
            <person name="Fauchery L."/>
            <person name="Girlanda M."/>
            <person name="Hayes R.D."/>
            <person name="Keri Z."/>
            <person name="LaButti K."/>
            <person name="Lipzen A."/>
            <person name="Lombard V."/>
            <person name="Magnuson J."/>
            <person name="Maillard F."/>
            <person name="Murat C."/>
            <person name="Nolan M."/>
            <person name="Ohm R.A."/>
            <person name="Pangilinan J."/>
            <person name="Pereira M.F."/>
            <person name="Perotto S."/>
            <person name="Peter M."/>
            <person name="Pfister S."/>
            <person name="Riley R."/>
            <person name="Sitrit Y."/>
            <person name="Stielow J.B."/>
            <person name="Szollosi G."/>
            <person name="Zifcakova L."/>
            <person name="Stursova M."/>
            <person name="Spatafora J.W."/>
            <person name="Tedersoo L."/>
            <person name="Vaario L.M."/>
            <person name="Yamada A."/>
            <person name="Yan M."/>
            <person name="Wang P."/>
            <person name="Xu J."/>
            <person name="Bruns T."/>
            <person name="Baldrian P."/>
            <person name="Vilgalys R."/>
            <person name="Dunand C."/>
            <person name="Henrissat B."/>
            <person name="Grigoriev I.V."/>
            <person name="Hibbett D."/>
            <person name="Nagy L.G."/>
            <person name="Martin F.M."/>
        </authorList>
    </citation>
    <scope>NUCLEOTIDE SEQUENCE</scope>
    <source>
        <strain evidence="1">BED1</strain>
    </source>
</reference>
<organism evidence="1 2">
    <name type="scientific">Boletus edulis BED1</name>
    <dbReference type="NCBI Taxonomy" id="1328754"/>
    <lineage>
        <taxon>Eukaryota</taxon>
        <taxon>Fungi</taxon>
        <taxon>Dikarya</taxon>
        <taxon>Basidiomycota</taxon>
        <taxon>Agaricomycotina</taxon>
        <taxon>Agaricomycetes</taxon>
        <taxon>Agaricomycetidae</taxon>
        <taxon>Boletales</taxon>
        <taxon>Boletineae</taxon>
        <taxon>Boletaceae</taxon>
        <taxon>Boletoideae</taxon>
        <taxon>Boletus</taxon>
    </lineage>
</organism>
<evidence type="ECO:0000313" key="1">
    <source>
        <dbReference type="EMBL" id="KAF8426122.1"/>
    </source>
</evidence>
<dbReference type="AlphaFoldDB" id="A0AAD4G8K7"/>
<sequence>MSLLLMIARTVANGENVLVGTHSANSLRCSASLGDTPSLLLVTFAYATLSPLIPRGSSSAYGSYMAVTSFIIFISIPGSRRSLAVLDALAPGKAQVAGFLAAADNVTVTRQTTPRWWVVLNKASSEIGGAYLLTRLRLIFSCLRFESESTVRRVVNASSEIVTGQLGSRLSVLASNRFEVLSLALHSEACLNDTPLIPYPGPADENPPNQMQKSYPIVFHPLSSRSPYL</sequence>